<evidence type="ECO:0000313" key="3">
    <source>
        <dbReference type="EMBL" id="JAT84841.1"/>
    </source>
</evidence>
<sequence>AKGGLVVRKEPEPVKVVRKTKNLPKEQWAHLDIDEMPAILFASAENPGDFFIRLVKFEDSCNVLVKDIQKYVAQNPQKVTEACEGDLVLARLPDDNMFERARVDAIIDDDKVKCFFVDQGDWREVTRDDLFPITEKFITQLPFQAIECRLIGVKPAGKNWTEFATNWFINCFEDKSGDLKQLFVKYFTKEKARHTGGHKYGVAIIDTNSEQDVIINDMIMEVNLAQEEETEIEYLNQLDLKTAAAASKEDNEDDTWEKVSKSSSLVEDSDSPRVPLADIFPKKPIRSVPLVGSDESDTSDEKWNINMAEDFMEMFRPAIQSSRPNAKEFIQANLPAIKPEESATSSVVSSSSKKD</sequence>
<dbReference type="PANTHER" id="PTHR22948">
    <property type="entry name" value="TUDOR DOMAIN CONTAINING PROTEIN"/>
    <property type="match status" value="1"/>
</dbReference>
<dbReference type="Gene3D" id="2.30.30.140">
    <property type="match status" value="1"/>
</dbReference>
<dbReference type="EMBL" id="GDQN01006213">
    <property type="protein sequence ID" value="JAT84841.1"/>
    <property type="molecule type" value="Transcribed_RNA"/>
</dbReference>
<dbReference type="Gene3D" id="2.40.50.90">
    <property type="match status" value="1"/>
</dbReference>
<feature type="region of interest" description="Disordered" evidence="1">
    <location>
        <begin position="334"/>
        <end position="355"/>
    </location>
</feature>
<dbReference type="OrthoDB" id="249932at2759"/>
<dbReference type="PANTHER" id="PTHR22948:SF29">
    <property type="entry name" value="FI02030P-RELATED"/>
    <property type="match status" value="1"/>
</dbReference>
<feature type="non-terminal residue" evidence="3">
    <location>
        <position position="1"/>
    </location>
</feature>
<dbReference type="InterPro" id="IPR050621">
    <property type="entry name" value="Tudor_domain_containing"/>
</dbReference>
<evidence type="ECO:0000259" key="2">
    <source>
        <dbReference type="PROSITE" id="PS50304"/>
    </source>
</evidence>
<feature type="region of interest" description="Disordered" evidence="1">
    <location>
        <begin position="246"/>
        <end position="278"/>
    </location>
</feature>
<dbReference type="InterPro" id="IPR002999">
    <property type="entry name" value="Tudor"/>
</dbReference>
<feature type="compositionally biased region" description="Low complexity" evidence="1">
    <location>
        <begin position="345"/>
        <end position="355"/>
    </location>
</feature>
<evidence type="ECO:0000256" key="1">
    <source>
        <dbReference type="SAM" id="MobiDB-lite"/>
    </source>
</evidence>
<dbReference type="InterPro" id="IPR035437">
    <property type="entry name" value="SNase_OB-fold_sf"/>
</dbReference>
<protein>
    <recommendedName>
        <fullName evidence="2">Tudor domain-containing protein</fullName>
    </recommendedName>
</protein>
<proteinExistence type="predicted"/>
<dbReference type="GO" id="GO:0005737">
    <property type="term" value="C:cytoplasm"/>
    <property type="evidence" value="ECO:0007669"/>
    <property type="project" value="UniProtKB-ARBA"/>
</dbReference>
<dbReference type="PROSITE" id="PS50304">
    <property type="entry name" value="TUDOR"/>
    <property type="match status" value="1"/>
</dbReference>
<dbReference type="SMART" id="SM00333">
    <property type="entry name" value="TUDOR"/>
    <property type="match status" value="1"/>
</dbReference>
<feature type="domain" description="Tudor" evidence="2">
    <location>
        <begin position="81"/>
        <end position="140"/>
    </location>
</feature>
<gene>
    <name evidence="3" type="ORF">g.3802</name>
</gene>
<name>A0A1E1WDA3_PECGO</name>
<dbReference type="Pfam" id="PF00567">
    <property type="entry name" value="TUDOR"/>
    <property type="match status" value="1"/>
</dbReference>
<reference evidence="3" key="1">
    <citation type="submission" date="2015-09" db="EMBL/GenBank/DDBJ databases">
        <title>De novo assembly of Pectinophora gossypiella (Pink Bollworm) gut transcriptome.</title>
        <authorList>
            <person name="Tassone E.E."/>
        </authorList>
    </citation>
    <scope>NUCLEOTIDE SEQUENCE</scope>
</reference>
<organism evidence="3">
    <name type="scientific">Pectinophora gossypiella</name>
    <name type="common">Cotton pink bollworm</name>
    <name type="synonym">Depressaria gossypiella</name>
    <dbReference type="NCBI Taxonomy" id="13191"/>
    <lineage>
        <taxon>Eukaryota</taxon>
        <taxon>Metazoa</taxon>
        <taxon>Ecdysozoa</taxon>
        <taxon>Arthropoda</taxon>
        <taxon>Hexapoda</taxon>
        <taxon>Insecta</taxon>
        <taxon>Pterygota</taxon>
        <taxon>Neoptera</taxon>
        <taxon>Endopterygota</taxon>
        <taxon>Lepidoptera</taxon>
        <taxon>Glossata</taxon>
        <taxon>Ditrysia</taxon>
        <taxon>Gelechioidea</taxon>
        <taxon>Gelechiidae</taxon>
        <taxon>Apatetrinae</taxon>
        <taxon>Pectinophora</taxon>
    </lineage>
</organism>
<dbReference type="AlphaFoldDB" id="A0A1E1WDA3"/>
<feature type="non-terminal residue" evidence="3">
    <location>
        <position position="355"/>
    </location>
</feature>
<dbReference type="SUPFAM" id="SSF63748">
    <property type="entry name" value="Tudor/PWWP/MBT"/>
    <property type="match status" value="1"/>
</dbReference>
<accession>A0A1E1WDA3</accession>